<dbReference type="OrthoDB" id="448051at2759"/>
<protein>
    <submittedName>
        <fullName evidence="5">Uncharacterized protein</fullName>
    </submittedName>
</protein>
<dbReference type="PANTHER" id="PTHR13390">
    <property type="entry name" value="LIPASE"/>
    <property type="match status" value="1"/>
</dbReference>
<evidence type="ECO:0000256" key="1">
    <source>
        <dbReference type="ARBA" id="ARBA00004502"/>
    </source>
</evidence>
<dbReference type="EMBL" id="ML976745">
    <property type="protein sequence ID" value="KAF1966509.1"/>
    <property type="molecule type" value="Genomic_DNA"/>
</dbReference>
<evidence type="ECO:0000256" key="4">
    <source>
        <dbReference type="ARBA" id="ARBA00022801"/>
    </source>
</evidence>
<dbReference type="InterPro" id="IPR019363">
    <property type="entry name" value="LDAH"/>
</dbReference>
<dbReference type="GO" id="GO:0019915">
    <property type="term" value="P:lipid storage"/>
    <property type="evidence" value="ECO:0007669"/>
    <property type="project" value="InterPro"/>
</dbReference>
<proteinExistence type="inferred from homology"/>
<accession>A0A6A5URC0</accession>
<evidence type="ECO:0000313" key="5">
    <source>
        <dbReference type="EMBL" id="KAF1966509.1"/>
    </source>
</evidence>
<dbReference type="Proteomes" id="UP000800036">
    <property type="component" value="Unassembled WGS sequence"/>
</dbReference>
<dbReference type="InterPro" id="IPR029058">
    <property type="entry name" value="AB_hydrolase_fold"/>
</dbReference>
<reference evidence="5" key="1">
    <citation type="journal article" date="2020" name="Stud. Mycol.">
        <title>101 Dothideomycetes genomes: a test case for predicting lifestyles and emergence of pathogens.</title>
        <authorList>
            <person name="Haridas S."/>
            <person name="Albert R."/>
            <person name="Binder M."/>
            <person name="Bloem J."/>
            <person name="Labutti K."/>
            <person name="Salamov A."/>
            <person name="Andreopoulos B."/>
            <person name="Baker S."/>
            <person name="Barry K."/>
            <person name="Bills G."/>
            <person name="Bluhm B."/>
            <person name="Cannon C."/>
            <person name="Castanera R."/>
            <person name="Culley D."/>
            <person name="Daum C."/>
            <person name="Ezra D."/>
            <person name="Gonzalez J."/>
            <person name="Henrissat B."/>
            <person name="Kuo A."/>
            <person name="Liang C."/>
            <person name="Lipzen A."/>
            <person name="Lutzoni F."/>
            <person name="Magnuson J."/>
            <person name="Mondo S."/>
            <person name="Nolan M."/>
            <person name="Ohm R."/>
            <person name="Pangilinan J."/>
            <person name="Park H.-J."/>
            <person name="Ramirez L."/>
            <person name="Alfaro M."/>
            <person name="Sun H."/>
            <person name="Tritt A."/>
            <person name="Yoshinaga Y."/>
            <person name="Zwiers L.-H."/>
            <person name="Turgeon B."/>
            <person name="Goodwin S."/>
            <person name="Spatafora J."/>
            <person name="Crous P."/>
            <person name="Grigoriev I."/>
        </authorList>
    </citation>
    <scope>NUCLEOTIDE SEQUENCE</scope>
    <source>
        <strain evidence="5">CBS 107.79</strain>
    </source>
</reference>
<keyword evidence="3" id="KW-0551">Lipid droplet</keyword>
<dbReference type="Gene3D" id="3.40.50.1820">
    <property type="entry name" value="alpha/beta hydrolase"/>
    <property type="match status" value="1"/>
</dbReference>
<evidence type="ECO:0000256" key="3">
    <source>
        <dbReference type="ARBA" id="ARBA00022677"/>
    </source>
</evidence>
<comment type="subcellular location">
    <subcellularLocation>
        <location evidence="1">Lipid droplet</location>
    </subcellularLocation>
</comment>
<gene>
    <name evidence="5" type="ORF">BU23DRAFT_544378</name>
</gene>
<keyword evidence="6" id="KW-1185">Reference proteome</keyword>
<dbReference type="Pfam" id="PF10230">
    <property type="entry name" value="LIDHydrolase"/>
    <property type="match status" value="1"/>
</dbReference>
<dbReference type="AlphaFoldDB" id="A0A6A5URC0"/>
<name>A0A6A5URC0_9PLEO</name>
<dbReference type="SUPFAM" id="SSF53474">
    <property type="entry name" value="alpha/beta-Hydrolases"/>
    <property type="match status" value="1"/>
</dbReference>
<organism evidence="5 6">
    <name type="scientific">Bimuria novae-zelandiae CBS 107.79</name>
    <dbReference type="NCBI Taxonomy" id="1447943"/>
    <lineage>
        <taxon>Eukaryota</taxon>
        <taxon>Fungi</taxon>
        <taxon>Dikarya</taxon>
        <taxon>Ascomycota</taxon>
        <taxon>Pezizomycotina</taxon>
        <taxon>Dothideomycetes</taxon>
        <taxon>Pleosporomycetidae</taxon>
        <taxon>Pleosporales</taxon>
        <taxon>Massarineae</taxon>
        <taxon>Didymosphaeriaceae</taxon>
        <taxon>Bimuria</taxon>
    </lineage>
</organism>
<dbReference type="GO" id="GO:0016298">
    <property type="term" value="F:lipase activity"/>
    <property type="evidence" value="ECO:0007669"/>
    <property type="project" value="InterPro"/>
</dbReference>
<evidence type="ECO:0000256" key="2">
    <source>
        <dbReference type="ARBA" id="ARBA00008300"/>
    </source>
</evidence>
<sequence>MSSALPASEIHLHEPCPPPGARCTYIIYFITGNPGLIEYYRTFLTHLYGLLTRDAPSSTVFHVFGRSLSGFEIDFASREAKLDSDDRPPYGLQEQITRSQEALENLVRDVKNREGARDVRIILMGHSLGTYMLLEVIRRVREKAKLERDAPKIIGGVCLFATVVDIAKSDSGRKATSLLKIGQLPRFASRLTGMLTFFIPLSFLTFLVKSVMGYPADAAHVTAAFVKSQYGVHQALHMARDEMREMAADTWDEEIWGALSPSTHPHPRPILRFLFAEKDHWIADETRDELIKARGGIDGEDHKPVMEIDQQEGWVHAFCIQQSVPVADRVYNWVRDMIILDEAR</sequence>
<evidence type="ECO:0000313" key="6">
    <source>
        <dbReference type="Proteomes" id="UP000800036"/>
    </source>
</evidence>
<comment type="similarity">
    <text evidence="2">Belongs to the AB hydrolase superfamily. LDAH family.</text>
</comment>
<keyword evidence="4" id="KW-0378">Hydrolase</keyword>
<dbReference type="PANTHER" id="PTHR13390:SF0">
    <property type="entry name" value="LIPID DROPLET-ASSOCIATED HYDROLASE"/>
    <property type="match status" value="1"/>
</dbReference>
<dbReference type="GO" id="GO:0005811">
    <property type="term" value="C:lipid droplet"/>
    <property type="evidence" value="ECO:0007669"/>
    <property type="project" value="UniProtKB-SubCell"/>
</dbReference>